<dbReference type="InterPro" id="IPR055336">
    <property type="entry name" value="At4g00755-like"/>
</dbReference>
<accession>A0AAD7PPN1</accession>
<dbReference type="Proteomes" id="UP001163823">
    <property type="component" value="Chromosome 7"/>
</dbReference>
<sequence length="373" mass="42517">MGSSMDFFKWLDPDMSMKILMCLDDPSDLVRVSSVSRFWRHFVIVNGLCKQLCLRMFPQLSRVASVVELNKHETKENAEVGSSYLMEWEALQRDHRVYAYLARASISSTIGDCISEAYGASSTDNYPEESIDNTLEPRDIVAQRASYWSSKGQSNPDLSETLLYKLVYDFCVINEIKIQPFQAFFQMGYPIYSAKSVRFKMGHPKTSTDVKGDLMCKSSHVSADDQFIWTYTSQEYPMAQENHLQKFKLPEPVLCIGGVLQIQLLGRVQKQEMDGLFYICVSHVQVVGQSLSPAFGVEILKPSGKFVLKNDRLLHCLTQSSLSDKEPNAVSADYLQRRVRDLQHIVNFFQGNLEVMGPLEWDGEEDEGDFEEE</sequence>
<feature type="domain" description="F-box" evidence="1">
    <location>
        <begin position="14"/>
        <end position="55"/>
    </location>
</feature>
<comment type="caution">
    <text evidence="2">The sequence shown here is derived from an EMBL/GenBank/DDBJ whole genome shotgun (WGS) entry which is preliminary data.</text>
</comment>
<dbReference type="Pfam" id="PF12937">
    <property type="entry name" value="F-box-like"/>
    <property type="match status" value="1"/>
</dbReference>
<evidence type="ECO:0000259" key="1">
    <source>
        <dbReference type="Pfam" id="PF12937"/>
    </source>
</evidence>
<dbReference type="PANTHER" id="PTHR39741:SF14">
    <property type="entry name" value="F-BOX DOMAIN-CONTAINING PROTEIN"/>
    <property type="match status" value="1"/>
</dbReference>
<dbReference type="InterPro" id="IPR001810">
    <property type="entry name" value="F-box_dom"/>
</dbReference>
<evidence type="ECO:0000313" key="2">
    <source>
        <dbReference type="EMBL" id="KAJ7962310.1"/>
    </source>
</evidence>
<organism evidence="2 3">
    <name type="scientific">Quillaja saponaria</name>
    <name type="common">Soap bark tree</name>
    <dbReference type="NCBI Taxonomy" id="32244"/>
    <lineage>
        <taxon>Eukaryota</taxon>
        <taxon>Viridiplantae</taxon>
        <taxon>Streptophyta</taxon>
        <taxon>Embryophyta</taxon>
        <taxon>Tracheophyta</taxon>
        <taxon>Spermatophyta</taxon>
        <taxon>Magnoliopsida</taxon>
        <taxon>eudicotyledons</taxon>
        <taxon>Gunneridae</taxon>
        <taxon>Pentapetalae</taxon>
        <taxon>rosids</taxon>
        <taxon>fabids</taxon>
        <taxon>Fabales</taxon>
        <taxon>Quillajaceae</taxon>
        <taxon>Quillaja</taxon>
    </lineage>
</organism>
<name>A0AAD7PPN1_QUISA</name>
<dbReference type="EMBL" id="JARAOO010000007">
    <property type="protein sequence ID" value="KAJ7962310.1"/>
    <property type="molecule type" value="Genomic_DNA"/>
</dbReference>
<dbReference type="InterPro" id="IPR036047">
    <property type="entry name" value="F-box-like_dom_sf"/>
</dbReference>
<protein>
    <submittedName>
        <fullName evidence="2">F-box protein</fullName>
    </submittedName>
</protein>
<evidence type="ECO:0000313" key="3">
    <source>
        <dbReference type="Proteomes" id="UP001163823"/>
    </source>
</evidence>
<dbReference type="AlphaFoldDB" id="A0AAD7PPN1"/>
<dbReference type="SUPFAM" id="SSF81383">
    <property type="entry name" value="F-box domain"/>
    <property type="match status" value="1"/>
</dbReference>
<keyword evidence="3" id="KW-1185">Reference proteome</keyword>
<dbReference type="Gene3D" id="1.20.1280.50">
    <property type="match status" value="1"/>
</dbReference>
<proteinExistence type="predicted"/>
<reference evidence="2" key="1">
    <citation type="journal article" date="2023" name="Science">
        <title>Elucidation of the pathway for biosynthesis of saponin adjuvants from the soapbark tree.</title>
        <authorList>
            <person name="Reed J."/>
            <person name="Orme A."/>
            <person name="El-Demerdash A."/>
            <person name="Owen C."/>
            <person name="Martin L.B.B."/>
            <person name="Misra R.C."/>
            <person name="Kikuchi S."/>
            <person name="Rejzek M."/>
            <person name="Martin A.C."/>
            <person name="Harkess A."/>
            <person name="Leebens-Mack J."/>
            <person name="Louveau T."/>
            <person name="Stephenson M.J."/>
            <person name="Osbourn A."/>
        </authorList>
    </citation>
    <scope>NUCLEOTIDE SEQUENCE</scope>
    <source>
        <strain evidence="2">S10</strain>
    </source>
</reference>
<dbReference type="PANTHER" id="PTHR39741">
    <property type="entry name" value="F-BOX DOMAIN CONTAINING PROTEIN, EXPRESSED"/>
    <property type="match status" value="1"/>
</dbReference>
<dbReference type="KEGG" id="qsa:O6P43_017558"/>
<gene>
    <name evidence="2" type="ORF">O6P43_017558</name>
</gene>